<protein>
    <recommendedName>
        <fullName evidence="1">VOC domain-containing protein</fullName>
    </recommendedName>
</protein>
<evidence type="ECO:0000313" key="3">
    <source>
        <dbReference type="Proteomes" id="UP000315908"/>
    </source>
</evidence>
<organism evidence="2 3">
    <name type="scientific">Sphingobacterium siyangense</name>
    <dbReference type="NCBI Taxonomy" id="459529"/>
    <lineage>
        <taxon>Bacteria</taxon>
        <taxon>Pseudomonadati</taxon>
        <taxon>Bacteroidota</taxon>
        <taxon>Sphingobacteriia</taxon>
        <taxon>Sphingobacteriales</taxon>
        <taxon>Sphingobacteriaceae</taxon>
        <taxon>Sphingobacterium</taxon>
    </lineage>
</organism>
<accession>A0A562M874</accession>
<dbReference type="Gene3D" id="3.10.180.10">
    <property type="entry name" value="2,3-Dihydroxybiphenyl 1,2-Dioxygenase, domain 1"/>
    <property type="match status" value="1"/>
</dbReference>
<proteinExistence type="predicted"/>
<dbReference type="Proteomes" id="UP000315908">
    <property type="component" value="Unassembled WGS sequence"/>
</dbReference>
<evidence type="ECO:0000259" key="1">
    <source>
        <dbReference type="PROSITE" id="PS51819"/>
    </source>
</evidence>
<sequence length="120" mass="14173">MIKFKRVDHILISVPLGGLASAQRFYAEILRLNQILGNHPRGAIWFEIGDIQLHIREEKYHQTNSDIHPAFEVFDLSHAKLFLKNQNIIVKYSSKIDGRERCFFRDPFGNRFELIEYLRC</sequence>
<reference evidence="2 3" key="1">
    <citation type="journal article" date="2015" name="Stand. Genomic Sci.">
        <title>Genomic Encyclopedia of Bacterial and Archaeal Type Strains, Phase III: the genomes of soil and plant-associated and newly described type strains.</title>
        <authorList>
            <person name="Whitman W.B."/>
            <person name="Woyke T."/>
            <person name="Klenk H.P."/>
            <person name="Zhou Y."/>
            <person name="Lilburn T.G."/>
            <person name="Beck B.J."/>
            <person name="De Vos P."/>
            <person name="Vandamme P."/>
            <person name="Eisen J.A."/>
            <person name="Garrity G."/>
            <person name="Hugenholtz P."/>
            <person name="Kyrpides N.C."/>
        </authorList>
    </citation>
    <scope>NUCLEOTIDE SEQUENCE [LARGE SCALE GENOMIC DNA]</scope>
    <source>
        <strain evidence="2 3">CGMCC 1.6855</strain>
    </source>
</reference>
<feature type="domain" description="VOC" evidence="1">
    <location>
        <begin position="6"/>
        <end position="117"/>
    </location>
</feature>
<dbReference type="InterPro" id="IPR029068">
    <property type="entry name" value="Glyas_Bleomycin-R_OHBP_Dase"/>
</dbReference>
<dbReference type="PROSITE" id="PS51819">
    <property type="entry name" value="VOC"/>
    <property type="match status" value="1"/>
</dbReference>
<dbReference type="AlphaFoldDB" id="A0A562M874"/>
<name>A0A562M874_9SPHI</name>
<dbReference type="SUPFAM" id="SSF54593">
    <property type="entry name" value="Glyoxalase/Bleomycin resistance protein/Dihydroxybiphenyl dioxygenase"/>
    <property type="match status" value="1"/>
</dbReference>
<dbReference type="InterPro" id="IPR037523">
    <property type="entry name" value="VOC_core"/>
</dbReference>
<comment type="caution">
    <text evidence="2">The sequence shown here is derived from an EMBL/GenBank/DDBJ whole genome shotgun (WGS) entry which is preliminary data.</text>
</comment>
<dbReference type="EMBL" id="VLKR01000033">
    <property type="protein sequence ID" value="TWI16127.1"/>
    <property type="molecule type" value="Genomic_DNA"/>
</dbReference>
<gene>
    <name evidence="2" type="ORF">IQ31_04580</name>
</gene>
<dbReference type="RefSeq" id="WP_088162718.1">
    <property type="nucleotide sequence ID" value="NZ_DAIRPU010000006.1"/>
</dbReference>
<evidence type="ECO:0000313" key="2">
    <source>
        <dbReference type="EMBL" id="TWI16127.1"/>
    </source>
</evidence>